<dbReference type="Proteomes" id="UP000768646">
    <property type="component" value="Unassembled WGS sequence"/>
</dbReference>
<protein>
    <submittedName>
        <fullName evidence="1">Uncharacterized protein</fullName>
    </submittedName>
</protein>
<gene>
    <name evidence="1" type="ORF">PORY_000125</name>
</gene>
<sequence>MSFQIRRFKARSAKILTEEEEEEGSERSSLCSSPKNSLSCQKTPLQKDHLCSNLKSTEESTKKKENKGLRLSFGFETEENQETFIPKKSFSSQQFQKKNIKISSPVQLNTPLLVEKTTSIPKYNSEYLSELRSSTPSTPKEFCNIYKESININDLSIVENEKQFSDKVPEILDEGIVKALKQRRMEKIRQSKLSNYYIPLEDDNQVVLHSKTNESRLQREDDLLGDGIEGFEEYVDDKIILNKNFEKVQAIRKRNEMRDAIEETENIHIEEDLSSEEELRNWEQTQIRKGVYGPKSVNTDLTPQKKIQPIAMEIKSFEDSIKRLKTKLSSMKSEKDTMLSEIQILMSEKEEILKKEIDVKNSLEKASQDYSNLQIKIPQVNSPIRGLDSIASYSFKNSPLSQTIS</sequence>
<accession>A0ACB7CEC7</accession>
<reference evidence="1 2" key="1">
    <citation type="journal article" date="2021" name="Commun. Biol.">
        <title>Genomic insights into the host specific adaptation of the Pneumocystis genus.</title>
        <authorList>
            <person name="Cisse O.H."/>
            <person name="Ma L."/>
            <person name="Dekker J.P."/>
            <person name="Khil P.P."/>
            <person name="Youn J.-H."/>
            <person name="Brenchley J.M."/>
            <person name="Blair R."/>
            <person name="Pahar B."/>
            <person name="Chabe M."/>
            <person name="Van Rompay K.K.A."/>
            <person name="Keesler R."/>
            <person name="Sukura A."/>
            <person name="Hirsch V."/>
            <person name="Kutty G."/>
            <person name="Liu Y."/>
            <person name="Peng L."/>
            <person name="Chen J."/>
            <person name="Song J."/>
            <person name="Weissenbacher-Lang C."/>
            <person name="Xu J."/>
            <person name="Upham N.S."/>
            <person name="Stajich J.E."/>
            <person name="Cuomo C.A."/>
            <person name="Cushion M.T."/>
            <person name="Kovacs J.A."/>
        </authorList>
    </citation>
    <scope>NUCLEOTIDE SEQUENCE [LARGE SCALE GENOMIC DNA]</scope>
    <source>
        <strain evidence="1 2">RABM</strain>
    </source>
</reference>
<evidence type="ECO:0000313" key="2">
    <source>
        <dbReference type="Proteomes" id="UP000768646"/>
    </source>
</evidence>
<keyword evidence="2" id="KW-1185">Reference proteome</keyword>
<dbReference type="EMBL" id="JABTEG010000001">
    <property type="protein sequence ID" value="KAG4306137.1"/>
    <property type="molecule type" value="Genomic_DNA"/>
</dbReference>
<comment type="caution">
    <text evidence="1">The sequence shown here is derived from an EMBL/GenBank/DDBJ whole genome shotgun (WGS) entry which is preliminary data.</text>
</comment>
<evidence type="ECO:0000313" key="1">
    <source>
        <dbReference type="EMBL" id="KAG4306137.1"/>
    </source>
</evidence>
<proteinExistence type="predicted"/>
<name>A0ACB7CEC7_9ASCO</name>
<organism evidence="1 2">
    <name type="scientific">Pneumocystis oryctolagi</name>
    <dbReference type="NCBI Taxonomy" id="42067"/>
    <lineage>
        <taxon>Eukaryota</taxon>
        <taxon>Fungi</taxon>
        <taxon>Dikarya</taxon>
        <taxon>Ascomycota</taxon>
        <taxon>Taphrinomycotina</taxon>
        <taxon>Pneumocystomycetes</taxon>
        <taxon>Pneumocystaceae</taxon>
        <taxon>Pneumocystis</taxon>
    </lineage>
</organism>